<keyword evidence="4" id="KW-1185">Reference proteome</keyword>
<feature type="region of interest" description="Disordered" evidence="1">
    <location>
        <begin position="1"/>
        <end position="28"/>
    </location>
</feature>
<keyword evidence="2" id="KW-0472">Membrane</keyword>
<dbReference type="EMBL" id="VXIV02001436">
    <property type="protein sequence ID" value="KAF6033190.1"/>
    <property type="molecule type" value="Genomic_DNA"/>
</dbReference>
<evidence type="ECO:0000256" key="2">
    <source>
        <dbReference type="SAM" id="Phobius"/>
    </source>
</evidence>
<sequence>MSPGEVTTESMTIRTPMPQPTPTNASVSNVSYKKPAVTSALAVTFSLLFILTVIVFVCSWLKKNKRKPSRSTSRESNNDLEMNNSRSNDNSLIDSEGTPFIDGSESYSVSCTDTNSRLDSVQYEPNPRPSTPVQESGTLHSGDASPSLTAGTKLTVDMTPNNSVTSHPCTSTSASHCPPAGSRHAERDRSLTSTPLSFASSSQTDSSGHSRAGTSIVCTGEFSEQDPGPPVPLQTPTFDPVAPSSPVDSGKS</sequence>
<feature type="transmembrane region" description="Helical" evidence="2">
    <location>
        <begin position="36"/>
        <end position="61"/>
    </location>
</feature>
<feature type="compositionally biased region" description="Polar residues" evidence="1">
    <location>
        <begin position="191"/>
        <end position="217"/>
    </location>
</feature>
<name>A0A7J7K3I4_BUGNE</name>
<feature type="compositionally biased region" description="Polar residues" evidence="1">
    <location>
        <begin position="78"/>
        <end position="93"/>
    </location>
</feature>
<gene>
    <name evidence="3" type="ORF">EB796_008502</name>
</gene>
<keyword evidence="2" id="KW-1133">Transmembrane helix</keyword>
<evidence type="ECO:0000256" key="1">
    <source>
        <dbReference type="SAM" id="MobiDB-lite"/>
    </source>
</evidence>
<comment type="caution">
    <text evidence="3">The sequence shown here is derived from an EMBL/GenBank/DDBJ whole genome shotgun (WGS) entry which is preliminary data.</text>
</comment>
<dbReference type="AlphaFoldDB" id="A0A7J7K3I4"/>
<dbReference type="Proteomes" id="UP000593567">
    <property type="component" value="Unassembled WGS sequence"/>
</dbReference>
<feature type="compositionally biased region" description="Polar residues" evidence="1">
    <location>
        <begin position="1"/>
        <end position="13"/>
    </location>
</feature>
<organism evidence="3 4">
    <name type="scientific">Bugula neritina</name>
    <name type="common">Brown bryozoan</name>
    <name type="synonym">Sertularia neritina</name>
    <dbReference type="NCBI Taxonomy" id="10212"/>
    <lineage>
        <taxon>Eukaryota</taxon>
        <taxon>Metazoa</taxon>
        <taxon>Spiralia</taxon>
        <taxon>Lophotrochozoa</taxon>
        <taxon>Bryozoa</taxon>
        <taxon>Gymnolaemata</taxon>
        <taxon>Cheilostomatida</taxon>
        <taxon>Flustrina</taxon>
        <taxon>Buguloidea</taxon>
        <taxon>Bugulidae</taxon>
        <taxon>Bugula</taxon>
    </lineage>
</organism>
<keyword evidence="2" id="KW-0812">Transmembrane</keyword>
<accession>A0A7J7K3I4</accession>
<feature type="compositionally biased region" description="Polar residues" evidence="1">
    <location>
        <begin position="105"/>
        <end position="119"/>
    </location>
</feature>
<reference evidence="3" key="1">
    <citation type="submission" date="2020-06" db="EMBL/GenBank/DDBJ databases">
        <title>Draft genome of Bugula neritina, a colonial animal packing powerful symbionts and potential medicines.</title>
        <authorList>
            <person name="Rayko M."/>
        </authorList>
    </citation>
    <scope>NUCLEOTIDE SEQUENCE [LARGE SCALE GENOMIC DNA]</scope>
    <source>
        <strain evidence="3">Kwan_BN1</strain>
    </source>
</reference>
<evidence type="ECO:0000313" key="4">
    <source>
        <dbReference type="Proteomes" id="UP000593567"/>
    </source>
</evidence>
<protein>
    <submittedName>
        <fullName evidence="3">Uncharacterized protein</fullName>
    </submittedName>
</protein>
<evidence type="ECO:0000313" key="3">
    <source>
        <dbReference type="EMBL" id="KAF6033190.1"/>
    </source>
</evidence>
<proteinExistence type="predicted"/>
<feature type="compositionally biased region" description="Polar residues" evidence="1">
    <location>
        <begin position="131"/>
        <end position="175"/>
    </location>
</feature>
<feature type="region of interest" description="Disordered" evidence="1">
    <location>
        <begin position="66"/>
        <end position="252"/>
    </location>
</feature>